<dbReference type="GO" id="GO:0005524">
    <property type="term" value="F:ATP binding"/>
    <property type="evidence" value="ECO:0007669"/>
    <property type="project" value="UniProtKB-KW"/>
</dbReference>
<keyword evidence="16" id="KW-1185">Reference proteome</keyword>
<feature type="transmembrane region" description="Helical" evidence="12">
    <location>
        <begin position="485"/>
        <end position="509"/>
    </location>
</feature>
<evidence type="ECO:0000313" key="16">
    <source>
        <dbReference type="Proteomes" id="UP000193944"/>
    </source>
</evidence>
<keyword evidence="15" id="KW-0378">Hydrolase</keyword>
<dbReference type="Pfam" id="PF00005">
    <property type="entry name" value="ABC_tran"/>
    <property type="match status" value="2"/>
</dbReference>
<dbReference type="InterPro" id="IPR011527">
    <property type="entry name" value="ABC1_TM_dom"/>
</dbReference>
<dbReference type="FunFam" id="3.40.50.300:FF:000205">
    <property type="entry name" value="ABC transporter B family member 4"/>
    <property type="match status" value="1"/>
</dbReference>
<dbReference type="CDD" id="cd03249">
    <property type="entry name" value="ABC_MTABC3_MDL1_MDL2"/>
    <property type="match status" value="2"/>
</dbReference>
<comment type="similarity">
    <text evidence="2">Belongs to the ABC transporter superfamily. ABCB family. Multidrug resistance exporter (TC 3.A.1.201) subfamily.</text>
</comment>
<dbReference type="InterPro" id="IPR003439">
    <property type="entry name" value="ABC_transporter-like_ATP-bd"/>
</dbReference>
<evidence type="ECO:0000259" key="13">
    <source>
        <dbReference type="PROSITE" id="PS50893"/>
    </source>
</evidence>
<keyword evidence="10 12" id="KW-0472">Membrane</keyword>
<keyword evidence="5" id="KW-0677">Repeat</keyword>
<dbReference type="SUPFAM" id="SSF90123">
    <property type="entry name" value="ABC transporter transmembrane region"/>
    <property type="match status" value="2"/>
</dbReference>
<keyword evidence="8" id="KW-1278">Translocase</keyword>
<dbReference type="GO" id="GO:0090374">
    <property type="term" value="P:oligopeptide export from mitochondrion"/>
    <property type="evidence" value="ECO:0007669"/>
    <property type="project" value="TreeGrafter"/>
</dbReference>
<dbReference type="PANTHER" id="PTHR43394">
    <property type="entry name" value="ATP-DEPENDENT PERMEASE MDL1, MITOCHONDRIAL"/>
    <property type="match status" value="1"/>
</dbReference>
<evidence type="ECO:0000256" key="5">
    <source>
        <dbReference type="ARBA" id="ARBA00022737"/>
    </source>
</evidence>
<dbReference type="GO" id="GO:0015421">
    <property type="term" value="F:ABC-type oligopeptide transporter activity"/>
    <property type="evidence" value="ECO:0007669"/>
    <property type="project" value="TreeGrafter"/>
</dbReference>
<protein>
    <submittedName>
        <fullName evidence="15">p-loop containing nucleoside triphosphate hydrolase protein</fullName>
    </submittedName>
</protein>
<dbReference type="Proteomes" id="UP000193944">
    <property type="component" value="Unassembled WGS sequence"/>
</dbReference>
<dbReference type="Gene3D" id="3.40.50.300">
    <property type="entry name" value="P-loop containing nucleotide triphosphate hydrolases"/>
    <property type="match status" value="2"/>
</dbReference>
<comment type="caution">
    <text evidence="15">The sequence shown here is derived from an EMBL/GenBank/DDBJ whole genome shotgun (WGS) entry which is preliminary data.</text>
</comment>
<dbReference type="AlphaFoldDB" id="A0A1Y1WTZ4"/>
<dbReference type="PANTHER" id="PTHR43394:SF27">
    <property type="entry name" value="ATP-DEPENDENT TRANSLOCASE ABCB1-LIKE"/>
    <property type="match status" value="1"/>
</dbReference>
<feature type="non-terminal residue" evidence="15">
    <location>
        <position position="1068"/>
    </location>
</feature>
<evidence type="ECO:0000313" key="15">
    <source>
        <dbReference type="EMBL" id="ORX77010.1"/>
    </source>
</evidence>
<evidence type="ECO:0000256" key="11">
    <source>
        <dbReference type="ARBA" id="ARBA00023180"/>
    </source>
</evidence>
<evidence type="ECO:0000256" key="4">
    <source>
        <dbReference type="ARBA" id="ARBA00022692"/>
    </source>
</evidence>
<feature type="transmembrane region" description="Helical" evidence="12">
    <location>
        <begin position="72"/>
        <end position="95"/>
    </location>
</feature>
<dbReference type="Pfam" id="PF00664">
    <property type="entry name" value="ABC_membrane"/>
    <property type="match status" value="2"/>
</dbReference>
<gene>
    <name evidence="15" type="ORF">BCR32DRAFT_223731</name>
</gene>
<keyword evidence="3" id="KW-0813">Transport</keyword>
<dbReference type="InterPro" id="IPR027417">
    <property type="entry name" value="P-loop_NTPase"/>
</dbReference>
<dbReference type="InterPro" id="IPR003593">
    <property type="entry name" value="AAA+_ATPase"/>
</dbReference>
<feature type="transmembrane region" description="Helical" evidence="12">
    <location>
        <begin position="726"/>
        <end position="749"/>
    </location>
</feature>
<evidence type="ECO:0000256" key="6">
    <source>
        <dbReference type="ARBA" id="ARBA00022741"/>
    </source>
</evidence>
<feature type="transmembrane region" description="Helical" evidence="12">
    <location>
        <begin position="648"/>
        <end position="666"/>
    </location>
</feature>
<name>A0A1Y1WTZ4_9FUNG</name>
<organism evidence="15 16">
    <name type="scientific">Anaeromyces robustus</name>
    <dbReference type="NCBI Taxonomy" id="1754192"/>
    <lineage>
        <taxon>Eukaryota</taxon>
        <taxon>Fungi</taxon>
        <taxon>Fungi incertae sedis</taxon>
        <taxon>Chytridiomycota</taxon>
        <taxon>Chytridiomycota incertae sedis</taxon>
        <taxon>Neocallimastigomycetes</taxon>
        <taxon>Neocallimastigales</taxon>
        <taxon>Neocallimastigaceae</taxon>
        <taxon>Anaeromyces</taxon>
    </lineage>
</organism>
<dbReference type="PROSITE" id="PS00211">
    <property type="entry name" value="ABC_TRANSPORTER_1"/>
    <property type="match status" value="2"/>
</dbReference>
<evidence type="ECO:0000256" key="1">
    <source>
        <dbReference type="ARBA" id="ARBA00004141"/>
    </source>
</evidence>
<dbReference type="SMART" id="SM00382">
    <property type="entry name" value="AAA"/>
    <property type="match status" value="2"/>
</dbReference>
<keyword evidence="7" id="KW-0067">ATP-binding</keyword>
<dbReference type="STRING" id="1754192.A0A1Y1WTZ4"/>
<feature type="transmembrane region" description="Helical" evidence="12">
    <location>
        <begin position="529"/>
        <end position="562"/>
    </location>
</feature>
<reference evidence="15 16" key="2">
    <citation type="submission" date="2016-08" db="EMBL/GenBank/DDBJ databases">
        <title>Pervasive Adenine N6-methylation of Active Genes in Fungi.</title>
        <authorList>
            <consortium name="DOE Joint Genome Institute"/>
            <person name="Mondo S.J."/>
            <person name="Dannebaum R.O."/>
            <person name="Kuo R.C."/>
            <person name="Labutti K."/>
            <person name="Haridas S."/>
            <person name="Kuo A."/>
            <person name="Salamov A."/>
            <person name="Ahrendt S.R."/>
            <person name="Lipzen A."/>
            <person name="Sullivan W."/>
            <person name="Andreopoulos W.B."/>
            <person name="Clum A."/>
            <person name="Lindquist E."/>
            <person name="Daum C."/>
            <person name="Ramamoorthy G.K."/>
            <person name="Gryganskyi A."/>
            <person name="Culley D."/>
            <person name="Magnuson J.K."/>
            <person name="James T.Y."/>
            <person name="O'Malley M.A."/>
            <person name="Stajich J.E."/>
            <person name="Spatafora J.W."/>
            <person name="Visel A."/>
            <person name="Grigoriev I.V."/>
        </authorList>
    </citation>
    <scope>NUCLEOTIDE SEQUENCE [LARGE SCALE GENOMIC DNA]</scope>
    <source>
        <strain evidence="15 16">S4</strain>
    </source>
</reference>
<evidence type="ECO:0000256" key="7">
    <source>
        <dbReference type="ARBA" id="ARBA00022840"/>
    </source>
</evidence>
<reference evidence="15 16" key="1">
    <citation type="submission" date="2016-08" db="EMBL/GenBank/DDBJ databases">
        <title>A Parts List for Fungal Cellulosomes Revealed by Comparative Genomics.</title>
        <authorList>
            <consortium name="DOE Joint Genome Institute"/>
            <person name="Haitjema C.H."/>
            <person name="Gilmore S.P."/>
            <person name="Henske J.K."/>
            <person name="Solomon K.V."/>
            <person name="De Groot R."/>
            <person name="Kuo A."/>
            <person name="Mondo S.J."/>
            <person name="Salamov A.A."/>
            <person name="Labutti K."/>
            <person name="Zhao Z."/>
            <person name="Chiniquy J."/>
            <person name="Barry K."/>
            <person name="Brewer H.M."/>
            <person name="Purvine S.O."/>
            <person name="Wright A.T."/>
            <person name="Boxma B."/>
            <person name="Van Alen T."/>
            <person name="Hackstein J.H."/>
            <person name="Baker S.E."/>
            <person name="Grigoriev I.V."/>
            <person name="O'Malley M.A."/>
        </authorList>
    </citation>
    <scope>NUCLEOTIDE SEQUENCE [LARGE SCALE GENOMIC DNA]</scope>
    <source>
        <strain evidence="15 16">S4</strain>
    </source>
</reference>
<feature type="domain" description="ABC transmembrane type-1" evidence="14">
    <location>
        <begin position="490"/>
        <end position="790"/>
    </location>
</feature>
<proteinExistence type="inferred from homology"/>
<sequence length="1068" mass="119807">MGSVVPIIGFIFAVVIIFLVKYTKKSRDTFAAAGNIALEAFSQIKIVSSFGSEENEVNRYKTKLKKAKKYDLIIGCLIGVGFGILMFIIYSSYFILFRFGTRYIYEGSMNAGQVYKVFLCLISGTGSLTGLSGTISMIAQSTAAASTVFNIIDRTPKIRNDIGEKPDKNLKGDIEFRNVNFSYPSRSEVQVLKNVSFKCQSGNTIAIVGASGSGKSTIIQLLERFYDKESGEILIDGKPIEEYNIPWLRSQYGIVSQNPVLFEGTIADNIKCTKPNATKKEIEEVAKSACIHEFIKSLNDGYDTNINERGLNLSGGQKQRICIARAILNNPNILLLDEATSALDNKSEKIVQNALNSVGYKRTTIIVAHRLSTIKNADTIIVMEKGEIIETGTHDELMKKKGAYYGLIKNQEMNLISSSSHTDNRIKRNTLNSAIESIPSIDTENIDINKDKDNKQKQKEEEEFAHVRVFKKMHWKRYLKYNKNYWLPLVIGIIGTIIDSTVQPVYSYIYSGALSSFTEVGTKLLENGLFWSKMFIVLGIVNFTSCILQNCGLSTATALLGYKLRSGMFNSMIHQEMAYFDQNKVADLNDDVIKQTRSSNNSGSLTSKLSLEVDLMKTFNNDLANLGKFIITFILCITISYINSFKLALIISIILPICVLSIYMGMKSIRNKNELIRSTFVDSSTVVSEIFTNIKTVLELNQQEKYIDKYNYSLYKPQRNLEHKYLVNNIWSAFTNISHFIASLVGYYFTAKFIENGTTEFERAYTCIKAFDIAISSLVGVSGIAPTYDKAVEAFGHILEILDRKSEINSSEKSGIIKIYEYFKGNLAIKDIKFAYPSRPNNIVLDFDEKNNNKFEIPYGKKCGIVGSSGCGKSTIIALILRWYDPIRGGIFIDDINNKDYNLKWLREQMSIVTQEAYLFNVSIRENILYGKPEATQKEIEEAAKKANIHDFIVSLPEGYDTVIGGSGTSKMSGGQKQRVAIARAIIRNPKILLLDEATSALDAESELLVQKALDEFSNGRTTIAIAHRLSTLKNYDYLLVIKEGKIEEMGTPDELLEKKGEYYSMIE</sequence>
<dbReference type="EMBL" id="MCFG01000268">
    <property type="protein sequence ID" value="ORX77010.1"/>
    <property type="molecule type" value="Genomic_DNA"/>
</dbReference>
<feature type="domain" description="ABC transporter" evidence="13">
    <location>
        <begin position="174"/>
        <end position="410"/>
    </location>
</feature>
<dbReference type="InterPro" id="IPR039421">
    <property type="entry name" value="Type_1_exporter"/>
</dbReference>
<evidence type="ECO:0000256" key="8">
    <source>
        <dbReference type="ARBA" id="ARBA00022967"/>
    </source>
</evidence>
<dbReference type="GO" id="GO:0016887">
    <property type="term" value="F:ATP hydrolysis activity"/>
    <property type="evidence" value="ECO:0007669"/>
    <property type="project" value="InterPro"/>
</dbReference>
<evidence type="ECO:0000256" key="12">
    <source>
        <dbReference type="SAM" id="Phobius"/>
    </source>
</evidence>
<dbReference type="PROSITE" id="PS50929">
    <property type="entry name" value="ABC_TM1F"/>
    <property type="match status" value="2"/>
</dbReference>
<dbReference type="PROSITE" id="PS50893">
    <property type="entry name" value="ABC_TRANSPORTER_2"/>
    <property type="match status" value="2"/>
</dbReference>
<feature type="domain" description="ABC transmembrane type-1" evidence="14">
    <location>
        <begin position="1"/>
        <end position="140"/>
    </location>
</feature>
<dbReference type="Gene3D" id="1.20.1560.10">
    <property type="entry name" value="ABC transporter type 1, transmembrane domain"/>
    <property type="match status" value="2"/>
</dbReference>
<dbReference type="GO" id="GO:0005743">
    <property type="term" value="C:mitochondrial inner membrane"/>
    <property type="evidence" value="ECO:0007669"/>
    <property type="project" value="TreeGrafter"/>
</dbReference>
<comment type="subcellular location">
    <subcellularLocation>
        <location evidence="1">Membrane</location>
        <topology evidence="1">Multi-pass membrane protein</topology>
    </subcellularLocation>
</comment>
<accession>A0A1Y1WTZ4</accession>
<dbReference type="FunFam" id="3.40.50.300:FF:000479">
    <property type="entry name" value="Multidrug resistance protein 1A"/>
    <property type="match status" value="1"/>
</dbReference>
<keyword evidence="11" id="KW-0325">Glycoprotein</keyword>
<keyword evidence="4 12" id="KW-0812">Transmembrane</keyword>
<feature type="transmembrane region" description="Helical" evidence="12">
    <location>
        <begin position="115"/>
        <end position="139"/>
    </location>
</feature>
<evidence type="ECO:0000256" key="9">
    <source>
        <dbReference type="ARBA" id="ARBA00022989"/>
    </source>
</evidence>
<dbReference type="InterPro" id="IPR017871">
    <property type="entry name" value="ABC_transporter-like_CS"/>
</dbReference>
<evidence type="ECO:0000256" key="3">
    <source>
        <dbReference type="ARBA" id="ARBA00022448"/>
    </source>
</evidence>
<keyword evidence="9 12" id="KW-1133">Transmembrane helix</keyword>
<feature type="transmembrane region" description="Helical" evidence="12">
    <location>
        <begin position="623"/>
        <end position="642"/>
    </location>
</feature>
<dbReference type="CDD" id="cd18578">
    <property type="entry name" value="ABC_6TM_Pgp_ABCB1_D2_like"/>
    <property type="match status" value="1"/>
</dbReference>
<feature type="domain" description="ABC transporter" evidence="13">
    <location>
        <begin position="827"/>
        <end position="1068"/>
    </location>
</feature>
<dbReference type="SUPFAM" id="SSF52540">
    <property type="entry name" value="P-loop containing nucleoside triphosphate hydrolases"/>
    <property type="match status" value="2"/>
</dbReference>
<dbReference type="OrthoDB" id="6500128at2759"/>
<dbReference type="InterPro" id="IPR036640">
    <property type="entry name" value="ABC1_TM_sf"/>
</dbReference>
<evidence type="ECO:0000259" key="14">
    <source>
        <dbReference type="PROSITE" id="PS50929"/>
    </source>
</evidence>
<keyword evidence="6" id="KW-0547">Nucleotide-binding</keyword>
<feature type="transmembrane region" description="Helical" evidence="12">
    <location>
        <begin position="6"/>
        <end position="23"/>
    </location>
</feature>
<evidence type="ECO:0000256" key="2">
    <source>
        <dbReference type="ARBA" id="ARBA00007577"/>
    </source>
</evidence>
<evidence type="ECO:0000256" key="10">
    <source>
        <dbReference type="ARBA" id="ARBA00023136"/>
    </source>
</evidence>